<accession>A0A7C8MYR0</accession>
<dbReference type="Proteomes" id="UP000481858">
    <property type="component" value="Unassembled WGS sequence"/>
</dbReference>
<dbReference type="Pfam" id="PF23554">
    <property type="entry name" value="TPR_DOCK"/>
    <property type="match status" value="1"/>
</dbReference>
<feature type="compositionally biased region" description="Basic and acidic residues" evidence="4">
    <location>
        <begin position="256"/>
        <end position="266"/>
    </location>
</feature>
<dbReference type="GO" id="GO:0005886">
    <property type="term" value="C:plasma membrane"/>
    <property type="evidence" value="ECO:0007669"/>
    <property type="project" value="TreeGrafter"/>
</dbReference>
<protein>
    <recommendedName>
        <fullName evidence="5">C2 DOCK-type domain-containing protein</fullName>
    </recommendedName>
</protein>
<name>A0A7C8MYR0_9PEZI</name>
<keyword evidence="2" id="KW-0963">Cytoplasm</keyword>
<feature type="compositionally biased region" description="Basic and acidic residues" evidence="4">
    <location>
        <begin position="153"/>
        <end position="162"/>
    </location>
</feature>
<evidence type="ECO:0000256" key="1">
    <source>
        <dbReference type="ARBA" id="ARBA00004496"/>
    </source>
</evidence>
<dbReference type="InterPro" id="IPR035892">
    <property type="entry name" value="C2_domain_sf"/>
</dbReference>
<dbReference type="Pfam" id="PF16172">
    <property type="entry name" value="DOCK_N"/>
    <property type="match status" value="1"/>
</dbReference>
<feature type="region of interest" description="Disordered" evidence="4">
    <location>
        <begin position="897"/>
        <end position="937"/>
    </location>
</feature>
<feature type="compositionally biased region" description="Low complexity" evidence="4">
    <location>
        <begin position="601"/>
        <end position="616"/>
    </location>
</feature>
<gene>
    <name evidence="6" type="ORF">GQX73_g2151</name>
</gene>
<dbReference type="InterPro" id="IPR056372">
    <property type="entry name" value="TPR_DOCK"/>
</dbReference>
<evidence type="ECO:0000256" key="4">
    <source>
        <dbReference type="SAM" id="MobiDB-lite"/>
    </source>
</evidence>
<feature type="compositionally biased region" description="Basic and acidic residues" evidence="4">
    <location>
        <begin position="619"/>
        <end position="629"/>
    </location>
</feature>
<dbReference type="Gene3D" id="1.20.1270.350">
    <property type="entry name" value="Dedicator of cytokinesis N-terminal subdomain"/>
    <property type="match status" value="1"/>
</dbReference>
<dbReference type="InterPro" id="IPR027007">
    <property type="entry name" value="C2_DOCK-type_domain"/>
</dbReference>
<evidence type="ECO:0000313" key="7">
    <source>
        <dbReference type="Proteomes" id="UP000481858"/>
    </source>
</evidence>
<dbReference type="SUPFAM" id="SSF50044">
    <property type="entry name" value="SH3-domain"/>
    <property type="match status" value="1"/>
</dbReference>
<comment type="subcellular location">
    <subcellularLocation>
        <location evidence="1">Cytoplasm</location>
    </subcellularLocation>
</comment>
<feature type="region of interest" description="Disordered" evidence="4">
    <location>
        <begin position="1619"/>
        <end position="1638"/>
    </location>
</feature>
<dbReference type="GO" id="GO:0031267">
    <property type="term" value="F:small GTPase binding"/>
    <property type="evidence" value="ECO:0007669"/>
    <property type="project" value="TreeGrafter"/>
</dbReference>
<feature type="compositionally biased region" description="Polar residues" evidence="4">
    <location>
        <begin position="386"/>
        <end position="402"/>
    </location>
</feature>
<dbReference type="Pfam" id="PF14429">
    <property type="entry name" value="DOCK-C2"/>
    <property type="match status" value="1"/>
</dbReference>
<feature type="compositionally biased region" description="Polar residues" evidence="4">
    <location>
        <begin position="897"/>
        <end position="915"/>
    </location>
</feature>
<comment type="caution">
    <text evidence="6">The sequence shown here is derived from an EMBL/GenBank/DDBJ whole genome shotgun (WGS) entry which is preliminary data.</text>
</comment>
<evidence type="ECO:0000259" key="5">
    <source>
        <dbReference type="PROSITE" id="PS51650"/>
    </source>
</evidence>
<feature type="compositionally biased region" description="Basic and acidic residues" evidence="4">
    <location>
        <begin position="88"/>
        <end position="97"/>
    </location>
</feature>
<evidence type="ECO:0000256" key="3">
    <source>
        <dbReference type="PROSITE-ProRule" id="PRU00983"/>
    </source>
</evidence>
<sequence>MVKQLASGKNAVSYPGGVRTKGVSAVTTRDSAHGGGPCLREIDVCKENQSQAYVGRDQGNLSDRGIARNTDSMERNKGAIAAQRSRKGRPDQDGERSLTAEEYIAHRRKIAVERVMAEFQRWLDKRLEIISYTIEASEASDGTGTDTRNTSSRSRETDEKKSGGASSRQKRQFSDDNNSDDFSGGDDNGQDRGGNKRAKKDTDPEEVKLACPFHKHNPKAHKKELCIKGGWKSIHRLKCNSCFGDDKELQTHLRADEPCKKSHAPPEEGIDQDTERKLRERKRHNSGQTEIQRWNDIYLLLFPGADRNAIPSPYPDHDETATQSKNFERYKRVEKRIKKELPRLVKQRVEKKFDKVEAEMLHGINDIIRNSLADFFKNDVSRDEGSSTNTPQTVSRATTPGLTSLEEPHVPSLDQTVQPEIDLSCLLDDPSWGFSSELSIFDYNPQFNVDNGFDGFGVDKVSSDSGYVSTSTMTRPPSSSDSSKLFLYPEISFPYTCLPLDAVDRRAAPVRPPGPPAPMRWRPLPRIVFAVAIYPFETKVKNELPLEIGDEIYAFEETENGEWMRGYLLAPPSLLAGLTSVRGQTLEARVFSGIIPPQLRGNTGSSSDSGKSGIVSNNGRRDQSVDGNRVKYQDQARSSYEYLQQSIISNDAGSNSPLQKPPAPVPMLRMGDETPTSINEPLIDEIASCLREWHSTNFHELLLTRQYTRLESVSQLIQTIDLARRQLLHNLLTDREAAALREKTVWDLVRGNKLCGGEVIVRDPTQRGKVLIGDDSVIDITRLQSVMSLLEETPLPHVESMSLHHLMVDVKSFAGASNEPATLDLYLVSKSIGGSITTLTETYTAEVSSGGIMGYMARDAQMRTLFTDLTSGDIGDGPSADSELFLVVKVRAPQQIVTGKPSSRSGSFGQSNTSFSKDKPLSSSGPKASRRRRASAEATQLQIAANRLVGVGVLNLKSVMKDEGESEQVVTIWSPAPVAASPEMPETAKGWDNIVRDLLDSESGHYEKSRRAERMLVHLKSFDHSDADVLIKSTPTLLSAINKTNKMGFSGAPTKPRSDIYVTINEALLARQNLISRYGGSATSLSSNMLGNNLVVSVNVRRQSGERIDSCIFPSSNSHPFTTWTSFAVQRGERWSQTLRLSLSPPDVTTSHIVLTVSELPNTPFAMAYLPLWDHQAFMSDGLHSLLLYRIDEYTYNAQPDPTGKGGYLSLPWSARTDSYEVTGPLAVLRVETYLCSTRFSQDRTVLSLLKWKDGPKGEVSTLLRQLMFVPEIEVVKLLSDVLDSLFSILVEYQGNDEFEDLVFTALVRVLGIVHDRRFNVSPLVDQYAESRFNYPFATPCLVRSFTRLLTKPTEPEIARKLRATLKVVRHILKFITHARGQQKAKEAGIGITGSTPGFTRHLQSIFKALDSMMRSTAPVLVGSQTLAVQHFHTWLPELTGLLTTEEILHIAIDFLDSCALVKGKLVLYKLILIINYSKLDLFSQPEQRSALSANTVRWIAPHWGQTDEVTEQWRDQVRLCCSVLASQIQYLNSEIPDYIPKIVDSFLAIQSTERKPKDRFSLLFPTSYPFPSKPIPGEPVNFDEPLIELSTLLSASSNSPNGMQLELSVADTTGVVKKNSSSAPKHLRGRGFPFQLA</sequence>
<dbReference type="PANTHER" id="PTHR45653:SF10">
    <property type="entry name" value="MYOBLAST CITY, ISOFORM B"/>
    <property type="match status" value="1"/>
</dbReference>
<dbReference type="InterPro" id="IPR026791">
    <property type="entry name" value="DOCK"/>
</dbReference>
<evidence type="ECO:0000256" key="2">
    <source>
        <dbReference type="ARBA" id="ARBA00022490"/>
    </source>
</evidence>
<reference evidence="6 7" key="1">
    <citation type="submission" date="2019-12" db="EMBL/GenBank/DDBJ databases">
        <title>Draft genome sequence of the ascomycete Xylaria multiplex DSM 110363.</title>
        <authorList>
            <person name="Buettner E."/>
            <person name="Kellner H."/>
        </authorList>
    </citation>
    <scope>NUCLEOTIDE SEQUENCE [LARGE SCALE GENOMIC DNA]</scope>
    <source>
        <strain evidence="6 7">DSM 110363</strain>
    </source>
</reference>
<feature type="compositionally biased region" description="Polar residues" evidence="4">
    <location>
        <begin position="140"/>
        <end position="152"/>
    </location>
</feature>
<feature type="domain" description="C2 DOCK-type" evidence="5">
    <location>
        <begin position="1057"/>
        <end position="1236"/>
    </location>
</feature>
<feature type="region of interest" description="Disordered" evidence="4">
    <location>
        <begin position="381"/>
        <end position="409"/>
    </location>
</feature>
<comment type="similarity">
    <text evidence="3">Belongs to the DOCK family.</text>
</comment>
<feature type="region of interest" description="Disordered" evidence="4">
    <location>
        <begin position="256"/>
        <end position="287"/>
    </location>
</feature>
<dbReference type="GO" id="GO:0005085">
    <property type="term" value="F:guanyl-nucleotide exchange factor activity"/>
    <property type="evidence" value="ECO:0007669"/>
    <property type="project" value="InterPro"/>
</dbReference>
<keyword evidence="7" id="KW-1185">Reference proteome</keyword>
<dbReference type="Gene3D" id="2.60.40.150">
    <property type="entry name" value="C2 domain"/>
    <property type="match status" value="1"/>
</dbReference>
<dbReference type="InterPro" id="IPR018247">
    <property type="entry name" value="EF_Hand_1_Ca_BS"/>
</dbReference>
<dbReference type="CDD" id="cd08679">
    <property type="entry name" value="C2_DOCK180_related"/>
    <property type="match status" value="1"/>
</dbReference>
<dbReference type="OrthoDB" id="18896at2759"/>
<proteinExistence type="inferred from homology"/>
<organism evidence="6 7">
    <name type="scientific">Xylaria multiplex</name>
    <dbReference type="NCBI Taxonomy" id="323545"/>
    <lineage>
        <taxon>Eukaryota</taxon>
        <taxon>Fungi</taxon>
        <taxon>Dikarya</taxon>
        <taxon>Ascomycota</taxon>
        <taxon>Pezizomycotina</taxon>
        <taxon>Sordariomycetes</taxon>
        <taxon>Xylariomycetidae</taxon>
        <taxon>Xylariales</taxon>
        <taxon>Xylariaceae</taxon>
        <taxon>Xylaria</taxon>
    </lineage>
</organism>
<dbReference type="GO" id="GO:0005737">
    <property type="term" value="C:cytoplasm"/>
    <property type="evidence" value="ECO:0007669"/>
    <property type="project" value="UniProtKB-SubCell"/>
</dbReference>
<dbReference type="InParanoid" id="A0A7C8MYR0"/>
<evidence type="ECO:0000313" key="6">
    <source>
        <dbReference type="EMBL" id="KAF2971475.1"/>
    </source>
</evidence>
<dbReference type="InterPro" id="IPR032376">
    <property type="entry name" value="DOCK_N"/>
</dbReference>
<feature type="region of interest" description="Disordered" evidence="4">
    <location>
        <begin position="597"/>
        <end position="629"/>
    </location>
</feature>
<dbReference type="PANTHER" id="PTHR45653">
    <property type="entry name" value="DEDICATOR OF CYTOKINESIS"/>
    <property type="match status" value="1"/>
</dbReference>
<dbReference type="Gene3D" id="2.30.30.40">
    <property type="entry name" value="SH3 Domains"/>
    <property type="match status" value="1"/>
</dbReference>
<feature type="region of interest" description="Disordered" evidence="4">
    <location>
        <begin position="57"/>
        <end position="97"/>
    </location>
</feature>
<dbReference type="InterPro" id="IPR036028">
    <property type="entry name" value="SH3-like_dom_sf"/>
</dbReference>
<dbReference type="PROSITE" id="PS51650">
    <property type="entry name" value="C2_DOCK"/>
    <property type="match status" value="1"/>
</dbReference>
<feature type="region of interest" description="Disordered" evidence="4">
    <location>
        <begin position="137"/>
        <end position="214"/>
    </location>
</feature>
<feature type="compositionally biased region" description="Basic and acidic residues" evidence="4">
    <location>
        <begin position="189"/>
        <end position="208"/>
    </location>
</feature>
<dbReference type="GO" id="GO:0007264">
    <property type="term" value="P:small GTPase-mediated signal transduction"/>
    <property type="evidence" value="ECO:0007669"/>
    <property type="project" value="InterPro"/>
</dbReference>
<dbReference type="EMBL" id="WUBL01000013">
    <property type="protein sequence ID" value="KAF2971475.1"/>
    <property type="molecule type" value="Genomic_DNA"/>
</dbReference>
<dbReference type="InterPro" id="IPR042455">
    <property type="entry name" value="DOCK_N_sub1"/>
</dbReference>
<dbReference type="PROSITE" id="PS00018">
    <property type="entry name" value="EF_HAND_1"/>
    <property type="match status" value="1"/>
</dbReference>